<feature type="non-terminal residue" evidence="2">
    <location>
        <position position="529"/>
    </location>
</feature>
<organism evidence="2 3">
    <name type="scientific">Pseudomethylobacillus aquaticus</name>
    <dbReference type="NCBI Taxonomy" id="2676064"/>
    <lineage>
        <taxon>Bacteria</taxon>
        <taxon>Pseudomonadati</taxon>
        <taxon>Pseudomonadota</taxon>
        <taxon>Betaproteobacteria</taxon>
        <taxon>Nitrosomonadales</taxon>
        <taxon>Methylophilaceae</taxon>
        <taxon>Pseudomethylobacillus</taxon>
    </lineage>
</organism>
<dbReference type="EMBL" id="RJVP01000018">
    <property type="protein sequence ID" value="ROH83492.1"/>
    <property type="molecule type" value="Genomic_DNA"/>
</dbReference>
<sequence>GWTKTTTQADGYTLIDQLDMFGRVTWHQDLGEHQFVYTYNHAGWLTSQTSLTGANAVNNSGQHIAYTHYANGYVQSIHDKALGMYTYYAYDANGNKTYEGYLRLKHPLDLSLGAMDYYQTSTIKYDSHNRIMDVLDPKVNLHYEYDAVGNRRMVKSVYHDGVNGTQRTQEYWYQYDSMDRFTVTMGQLGAVNNGVFTASGRATTATDTSIVIDKGVSGGDGVAISYNLVGDRMEVSNARDNSRERYTYTADGYLEEVRINNVLRSRRVNDALGRVTAYHEYASNGTTVKYTQATTYDADSRLLREEGTGGTTTYEYYVHKTNLNPDGTASYSATGRGVLAHTNNDANGNQSGGTLTDTYYGYAYWDDAKVTAIQSEAYNKDIGKNNRLWKPGYSDITFDVNGRASTAVDRVGNRNIQYVSDAQGQILLRDELTGTIERPTYTTDDYNPGTVANKVARYYYVDGKRVGGVSNDGPSWMGYLEALRARKDQKPSNHANWRPVGSADFSQGYDPISPVYPGKTGTQYTVQEG</sequence>
<proteinExistence type="predicted"/>
<comment type="caution">
    <text evidence="2">The sequence shown here is derived from an EMBL/GenBank/DDBJ whole genome shotgun (WGS) entry which is preliminary data.</text>
</comment>
<evidence type="ECO:0008006" key="4">
    <source>
        <dbReference type="Google" id="ProtNLM"/>
    </source>
</evidence>
<dbReference type="AlphaFoldDB" id="A0A3N0USP1"/>
<feature type="non-terminal residue" evidence="2">
    <location>
        <position position="1"/>
    </location>
</feature>
<dbReference type="Gene3D" id="2.180.10.10">
    <property type="entry name" value="RHS repeat-associated core"/>
    <property type="match status" value="1"/>
</dbReference>
<dbReference type="RefSeq" id="WP_162299630.1">
    <property type="nucleotide sequence ID" value="NZ_RJVP01000018.1"/>
</dbReference>
<reference evidence="2 3" key="1">
    <citation type="submission" date="2018-10" db="EMBL/GenBank/DDBJ databases">
        <authorList>
            <person name="Chen W.-M."/>
        </authorList>
    </citation>
    <scope>NUCLEOTIDE SEQUENCE [LARGE SCALE GENOMIC DNA]</scope>
    <source>
        <strain evidence="2 3">H-5</strain>
    </source>
</reference>
<accession>A0A3N0USP1</accession>
<evidence type="ECO:0000256" key="1">
    <source>
        <dbReference type="SAM" id="MobiDB-lite"/>
    </source>
</evidence>
<gene>
    <name evidence="2" type="ORF">ED236_12305</name>
</gene>
<feature type="region of interest" description="Disordered" evidence="1">
    <location>
        <begin position="508"/>
        <end position="529"/>
    </location>
</feature>
<protein>
    <recommendedName>
        <fullName evidence="4">RHS repeat protein</fullName>
    </recommendedName>
</protein>
<evidence type="ECO:0000313" key="3">
    <source>
        <dbReference type="Proteomes" id="UP000275137"/>
    </source>
</evidence>
<dbReference type="Proteomes" id="UP000275137">
    <property type="component" value="Unassembled WGS sequence"/>
</dbReference>
<evidence type="ECO:0000313" key="2">
    <source>
        <dbReference type="EMBL" id="ROH83492.1"/>
    </source>
</evidence>
<name>A0A3N0USP1_9PROT</name>
<keyword evidence="3" id="KW-1185">Reference proteome</keyword>
<feature type="compositionally biased region" description="Polar residues" evidence="1">
    <location>
        <begin position="520"/>
        <end position="529"/>
    </location>
</feature>